<keyword evidence="1" id="KW-1133">Transmembrane helix</keyword>
<evidence type="ECO:0000256" key="1">
    <source>
        <dbReference type="SAM" id="Phobius"/>
    </source>
</evidence>
<organism evidence="2 3">
    <name type="scientific">Lacticaseibacillus suilingensis</name>
    <dbReference type="NCBI Taxonomy" id="2799577"/>
    <lineage>
        <taxon>Bacteria</taxon>
        <taxon>Bacillati</taxon>
        <taxon>Bacillota</taxon>
        <taxon>Bacilli</taxon>
        <taxon>Lactobacillales</taxon>
        <taxon>Lactobacillaceae</taxon>
        <taxon>Lacticaseibacillus</taxon>
    </lineage>
</organism>
<protein>
    <submittedName>
        <fullName evidence="2">Uncharacterized protein</fullName>
    </submittedName>
</protein>
<feature type="transmembrane region" description="Helical" evidence="1">
    <location>
        <begin position="33"/>
        <end position="54"/>
    </location>
</feature>
<keyword evidence="1" id="KW-0472">Membrane</keyword>
<sequence length="55" mass="5712">MSVMMQAGLALVAVVALTAIVWQVVPKGRLRAGLGLISAVMVLVLVAVLLKSLLK</sequence>
<proteinExistence type="predicted"/>
<evidence type="ECO:0000313" key="2">
    <source>
        <dbReference type="EMBL" id="MFD1399370.1"/>
    </source>
</evidence>
<evidence type="ECO:0000313" key="3">
    <source>
        <dbReference type="Proteomes" id="UP001597199"/>
    </source>
</evidence>
<name>A0ABW4BHU2_9LACO</name>
<gene>
    <name evidence="2" type="ORF">ACFQ41_08605</name>
</gene>
<keyword evidence="1" id="KW-0812">Transmembrane</keyword>
<dbReference type="EMBL" id="JBHTOA010000031">
    <property type="protein sequence ID" value="MFD1399370.1"/>
    <property type="molecule type" value="Genomic_DNA"/>
</dbReference>
<accession>A0ABW4BHU2</accession>
<reference evidence="3" key="1">
    <citation type="journal article" date="2019" name="Int. J. Syst. Evol. Microbiol.">
        <title>The Global Catalogue of Microorganisms (GCM) 10K type strain sequencing project: providing services to taxonomists for standard genome sequencing and annotation.</title>
        <authorList>
            <consortium name="The Broad Institute Genomics Platform"/>
            <consortium name="The Broad Institute Genome Sequencing Center for Infectious Disease"/>
            <person name="Wu L."/>
            <person name="Ma J."/>
        </authorList>
    </citation>
    <scope>NUCLEOTIDE SEQUENCE [LARGE SCALE GENOMIC DNA]</scope>
    <source>
        <strain evidence="3">CCM 9110</strain>
    </source>
</reference>
<comment type="caution">
    <text evidence="2">The sequence shown here is derived from an EMBL/GenBank/DDBJ whole genome shotgun (WGS) entry which is preliminary data.</text>
</comment>
<dbReference type="RefSeq" id="WP_204118163.1">
    <property type="nucleotide sequence ID" value="NZ_BOLV01000002.1"/>
</dbReference>
<keyword evidence="3" id="KW-1185">Reference proteome</keyword>
<dbReference type="Proteomes" id="UP001597199">
    <property type="component" value="Unassembled WGS sequence"/>
</dbReference>